<dbReference type="Proteomes" id="UP000692954">
    <property type="component" value="Unassembled WGS sequence"/>
</dbReference>
<dbReference type="OrthoDB" id="297600at2759"/>
<protein>
    <submittedName>
        <fullName evidence="1">Uncharacterized protein</fullName>
    </submittedName>
</protein>
<dbReference type="EMBL" id="CAJJDN010000016">
    <property type="protein sequence ID" value="CAD8062254.1"/>
    <property type="molecule type" value="Genomic_DNA"/>
</dbReference>
<evidence type="ECO:0000313" key="1">
    <source>
        <dbReference type="EMBL" id="CAD8062254.1"/>
    </source>
</evidence>
<evidence type="ECO:0000313" key="2">
    <source>
        <dbReference type="Proteomes" id="UP000692954"/>
    </source>
</evidence>
<comment type="caution">
    <text evidence="1">The sequence shown here is derived from an EMBL/GenBank/DDBJ whole genome shotgun (WGS) entry which is preliminary data.</text>
</comment>
<sequence>MIKRSRFDFQSTVERDLAKGDPYFQKLINPNEPDITLPSFILPNHSNALNLSVQLSRKINTESYSPKHQSKISDESYMTKLILPQLDNKIPSIQDIQINTVKSNQFQQISDENLGFYHNFLQDQSTEQYLEKQQILRQSTYQQNQFFLNQSPRKRNFSFQINQNLKSYLDVTNEKDDSYEADQNISNILKNNISQSKEVQQDEDKLTKNSNLLINETIQKIKSQEQINFKVKKIKVGFLLVRAVIKMIILIRPLKQQWLQKQRLYNQLFKLFKFKDKLIQNKIKQWTQISLTKVFSVLRYQTLKQWNFIEDNIEDFQKDLAVTNFLNLCSHLISNLEITTQPNTFLPELGYQLYLEQFVEYRQTYNLFVSKRTNYLSNKYSNITPKEKAMIATECVIMNNFIPNLVLLTENKKFFNSDDQNIQFLIRGFITILQQLFIITFKEIPEIQRLNSQFQYQQMQIGRNKYGMILVPIKTDMEEFYKGTFKIDQLRLIFERRCWFANLVKKFKKVVQNIYQHKIQEL</sequence>
<dbReference type="AlphaFoldDB" id="A0A8S1LH59"/>
<gene>
    <name evidence="1" type="ORF">PSON_ATCC_30995.1.T0160250</name>
</gene>
<organism evidence="1 2">
    <name type="scientific">Paramecium sonneborni</name>
    <dbReference type="NCBI Taxonomy" id="65129"/>
    <lineage>
        <taxon>Eukaryota</taxon>
        <taxon>Sar</taxon>
        <taxon>Alveolata</taxon>
        <taxon>Ciliophora</taxon>
        <taxon>Intramacronucleata</taxon>
        <taxon>Oligohymenophorea</taxon>
        <taxon>Peniculida</taxon>
        <taxon>Parameciidae</taxon>
        <taxon>Paramecium</taxon>
    </lineage>
</organism>
<name>A0A8S1LH59_9CILI</name>
<keyword evidence="2" id="KW-1185">Reference proteome</keyword>
<reference evidence="1" key="1">
    <citation type="submission" date="2021-01" db="EMBL/GenBank/DDBJ databases">
        <authorList>
            <consortium name="Genoscope - CEA"/>
            <person name="William W."/>
        </authorList>
    </citation>
    <scope>NUCLEOTIDE SEQUENCE</scope>
</reference>
<accession>A0A8S1LH59</accession>
<proteinExistence type="predicted"/>